<evidence type="ECO:0000256" key="1">
    <source>
        <dbReference type="SAM" id="MobiDB-lite"/>
    </source>
</evidence>
<feature type="compositionally biased region" description="Low complexity" evidence="1">
    <location>
        <begin position="14"/>
        <end position="26"/>
    </location>
</feature>
<comment type="caution">
    <text evidence="2">The sequence shown here is derived from an EMBL/GenBank/DDBJ whole genome shotgun (WGS) entry which is preliminary data.</text>
</comment>
<reference evidence="2 3" key="1">
    <citation type="submission" date="2021-03" db="EMBL/GenBank/DDBJ databases">
        <title>Sequencing the genomes of 1000 actinobacteria strains.</title>
        <authorList>
            <person name="Klenk H.-P."/>
        </authorList>
    </citation>
    <scope>NUCLEOTIDE SEQUENCE [LARGE SCALE GENOMIC DNA]</scope>
    <source>
        <strain evidence="2 3">DSM 14566</strain>
    </source>
</reference>
<feature type="compositionally biased region" description="Polar residues" evidence="1">
    <location>
        <begin position="1"/>
        <end position="12"/>
    </location>
</feature>
<organism evidence="2 3">
    <name type="scientific">Brachybacterium sacelli</name>
    <dbReference type="NCBI Taxonomy" id="173364"/>
    <lineage>
        <taxon>Bacteria</taxon>
        <taxon>Bacillati</taxon>
        <taxon>Actinomycetota</taxon>
        <taxon>Actinomycetes</taxon>
        <taxon>Micrococcales</taxon>
        <taxon>Dermabacteraceae</taxon>
        <taxon>Brachybacterium</taxon>
    </lineage>
</organism>
<evidence type="ECO:0000313" key="3">
    <source>
        <dbReference type="Proteomes" id="UP001519290"/>
    </source>
</evidence>
<dbReference type="EMBL" id="JAGIOD010000002">
    <property type="protein sequence ID" value="MBP2384001.1"/>
    <property type="molecule type" value="Genomic_DNA"/>
</dbReference>
<sequence length="42" mass="4529">MDTSARLATSATEVPVNPNSASASNAHSMNWLRRARSKNVND</sequence>
<keyword evidence="3" id="KW-1185">Reference proteome</keyword>
<gene>
    <name evidence="2" type="ORF">JOF43_003990</name>
</gene>
<evidence type="ECO:0000313" key="2">
    <source>
        <dbReference type="EMBL" id="MBP2384001.1"/>
    </source>
</evidence>
<proteinExistence type="predicted"/>
<name>A0ABS4X6M2_9MICO</name>
<protein>
    <submittedName>
        <fullName evidence="2">Uncharacterized protein</fullName>
    </submittedName>
</protein>
<dbReference type="Proteomes" id="UP001519290">
    <property type="component" value="Unassembled WGS sequence"/>
</dbReference>
<accession>A0ABS4X6M2</accession>
<feature type="region of interest" description="Disordered" evidence="1">
    <location>
        <begin position="1"/>
        <end position="42"/>
    </location>
</feature>
<dbReference type="RefSeq" id="WP_281065196.1">
    <property type="nucleotide sequence ID" value="NZ_BAAAJW010000001.1"/>
</dbReference>
<feature type="compositionally biased region" description="Basic residues" evidence="1">
    <location>
        <begin position="33"/>
        <end position="42"/>
    </location>
</feature>